<evidence type="ECO:0000256" key="1">
    <source>
        <dbReference type="ARBA" id="ARBA00009792"/>
    </source>
</evidence>
<feature type="domain" description="Glycoside hydrolase family 38 N-terminal" evidence="2">
    <location>
        <begin position="8"/>
        <end position="273"/>
    </location>
</feature>
<accession>A0A1M4ZTW2</accession>
<dbReference type="Proteomes" id="UP000184476">
    <property type="component" value="Unassembled WGS sequence"/>
</dbReference>
<dbReference type="Pfam" id="PF07748">
    <property type="entry name" value="Glyco_hydro_38C"/>
    <property type="match status" value="1"/>
</dbReference>
<evidence type="ECO:0000259" key="4">
    <source>
        <dbReference type="Pfam" id="PF17677"/>
    </source>
</evidence>
<dbReference type="RefSeq" id="WP_073156128.1">
    <property type="nucleotide sequence ID" value="NZ_FQVL01000010.1"/>
</dbReference>
<name>A0A1M4ZTW2_9BACL</name>
<dbReference type="Gene3D" id="2.70.98.30">
    <property type="entry name" value="Golgi alpha-mannosidase II, domain 4"/>
    <property type="match status" value="1"/>
</dbReference>
<dbReference type="GO" id="GO:0004559">
    <property type="term" value="F:alpha-mannosidase activity"/>
    <property type="evidence" value="ECO:0007669"/>
    <property type="project" value="InterPro"/>
</dbReference>
<dbReference type="Gene3D" id="2.60.40.2220">
    <property type="match status" value="1"/>
</dbReference>
<protein>
    <submittedName>
        <fullName evidence="5">Mannosylglycerate hydrolase</fullName>
    </submittedName>
</protein>
<dbReference type="EMBL" id="FQVL01000010">
    <property type="protein sequence ID" value="SHF21046.1"/>
    <property type="molecule type" value="Genomic_DNA"/>
</dbReference>
<dbReference type="InterPro" id="IPR011682">
    <property type="entry name" value="Glyco_hydro_38_C"/>
</dbReference>
<dbReference type="OrthoDB" id="9764050at2"/>
<dbReference type="Gene3D" id="1.20.1270.50">
    <property type="entry name" value="Glycoside hydrolase family 38, central domain"/>
    <property type="match status" value="1"/>
</dbReference>
<keyword evidence="6" id="KW-1185">Reference proteome</keyword>
<dbReference type="InterPro" id="IPR011013">
    <property type="entry name" value="Gal_mutarotase_sf_dom"/>
</dbReference>
<dbReference type="SUPFAM" id="SSF88713">
    <property type="entry name" value="Glycoside hydrolase/deacetylase"/>
    <property type="match status" value="1"/>
</dbReference>
<dbReference type="GO" id="GO:0009313">
    <property type="term" value="P:oligosaccharide catabolic process"/>
    <property type="evidence" value="ECO:0007669"/>
    <property type="project" value="TreeGrafter"/>
</dbReference>
<gene>
    <name evidence="5" type="ORF">SAMN05444392_11095</name>
</gene>
<dbReference type="STRING" id="112248.SAMN05444392_11095"/>
<feature type="domain" description="Glycosyl hydrolase family 38 C-terminal" evidence="3">
    <location>
        <begin position="494"/>
        <end position="712"/>
    </location>
</feature>
<comment type="similarity">
    <text evidence="1">Belongs to the glycosyl hydrolase 38 family.</text>
</comment>
<dbReference type="Pfam" id="PF01074">
    <property type="entry name" value="Glyco_hydro_38N"/>
    <property type="match status" value="1"/>
</dbReference>
<dbReference type="InterPro" id="IPR027291">
    <property type="entry name" value="Glyco_hydro_38_N_sf"/>
</dbReference>
<dbReference type="PANTHER" id="PTHR46017:SF2">
    <property type="entry name" value="MANNOSYLGLYCERATE HYDROLASE"/>
    <property type="match status" value="1"/>
</dbReference>
<dbReference type="GO" id="GO:0030246">
    <property type="term" value="F:carbohydrate binding"/>
    <property type="evidence" value="ECO:0007669"/>
    <property type="project" value="InterPro"/>
</dbReference>
<evidence type="ECO:0000313" key="6">
    <source>
        <dbReference type="Proteomes" id="UP000184476"/>
    </source>
</evidence>
<dbReference type="Pfam" id="PF17677">
    <property type="entry name" value="Glyco_hydro38C2"/>
    <property type="match status" value="1"/>
</dbReference>
<evidence type="ECO:0000259" key="3">
    <source>
        <dbReference type="Pfam" id="PF07748"/>
    </source>
</evidence>
<dbReference type="Gene3D" id="3.20.110.10">
    <property type="entry name" value="Glycoside hydrolase 38, N terminal domain"/>
    <property type="match status" value="1"/>
</dbReference>
<reference evidence="5 6" key="1">
    <citation type="submission" date="2016-11" db="EMBL/GenBank/DDBJ databases">
        <authorList>
            <person name="Jaros S."/>
            <person name="Januszkiewicz K."/>
            <person name="Wedrychowicz H."/>
        </authorList>
    </citation>
    <scope>NUCLEOTIDE SEQUENCE [LARGE SCALE GENOMIC DNA]</scope>
    <source>
        <strain evidence="5 6">DSM 44666</strain>
    </source>
</reference>
<dbReference type="PANTHER" id="PTHR46017">
    <property type="entry name" value="ALPHA-MANNOSIDASE 2C1"/>
    <property type="match status" value="1"/>
</dbReference>
<dbReference type="InterPro" id="IPR000602">
    <property type="entry name" value="Glyco_hydro_38_N"/>
</dbReference>
<dbReference type="InterPro" id="IPR037094">
    <property type="entry name" value="Glyco_hydro_38_cen_sf"/>
</dbReference>
<proteinExistence type="inferred from homology"/>
<dbReference type="InterPro" id="IPR011330">
    <property type="entry name" value="Glyco_hydro/deAcase_b/a-brl"/>
</dbReference>
<sequence length="888" mass="101642">MKKIANSIHHTHWDPIWYFTAQDAFVQFSYNMKELLSAFDEGLVKDFFLDGQTAAIDEYLETHPEDRERVKKLIEEKKLFIGPFHSQLDCFISSGESVVNNLRLGISSANKLGGVSKIAYLPDSFGHSYDFPKIFNQMGIYDFVITRGVGDEYDLGSEFYMTSNDGSSLLVCTMLSGYGYGTYAFKAGTLFSEEAVDYNKIDVKSLIDRLIEKSTVPKEFVFPLGFDQNPAILNIEEQIEKYNSVSEEIEFRLTTWEEYMKKVREKGVNIKTHQSELFSTQYHRVHKSIFSARSDIKSLQDKAERILTFEVQPLMSMLDSLGIEYDKSIIDKAWETLVRCQTHSSATLTDETNEYIKVESNNAVNIATATKVYLMKVVSISIPTKDSRIMPLVVYNTLPYVRDVNIKLNIFTKNEDFKLVLNEKELDYTVVDCQKIYGGVLRKDPSLLLDEEYFYKTTVIVQLKNFKGISYQTIYVHDYEIASKQKVKPAQNIIENTRYKIVLNETGIQITDKKLGKTFDKAIYIDESGDEGDNYDYSYPDPEDDMVIHHFFETGSCSAYNADGICEMTIEGQFDVPSDLESRRKKKLNSLLKYTLNIRLKEDSDVIELSGSFKNAAKNHRVRIVYSTDFSNTYSYAGTQYGYIKRATEPEELKVWKQENWFEEPSPTNPLLNHVSAVGNEYVLSAFTRSVKEYEFIGEGKKDVALTIFRSVGHLGLPDLNRRPGRPSGLDYMVFDTPESQLLGEIKFEIGVSFYSEFDANVVMNDYIKYATDVIYYQNQQFEKAVFPLAYFPTNPLRFPVPDTYHFFSLDESDASFGTVVKSADNSGYVVRIYNNENQAVAAGNLNLDIDYENIYNTNLLESEVEETSSELGVLKPGELRNIKIIKS</sequence>
<dbReference type="InterPro" id="IPR041147">
    <property type="entry name" value="GH38_C"/>
</dbReference>
<organism evidence="5 6">
    <name type="scientific">Seinonella peptonophila</name>
    <dbReference type="NCBI Taxonomy" id="112248"/>
    <lineage>
        <taxon>Bacteria</taxon>
        <taxon>Bacillati</taxon>
        <taxon>Bacillota</taxon>
        <taxon>Bacilli</taxon>
        <taxon>Bacillales</taxon>
        <taxon>Thermoactinomycetaceae</taxon>
        <taxon>Seinonella</taxon>
    </lineage>
</organism>
<dbReference type="AlphaFoldDB" id="A0A1M4ZTW2"/>
<feature type="domain" description="Glycosyl hydrolases family 38 C-terminal" evidence="4">
    <location>
        <begin position="821"/>
        <end position="869"/>
    </location>
</feature>
<keyword evidence="5" id="KW-0378">Hydrolase</keyword>
<evidence type="ECO:0000259" key="2">
    <source>
        <dbReference type="Pfam" id="PF01074"/>
    </source>
</evidence>
<evidence type="ECO:0000313" key="5">
    <source>
        <dbReference type="EMBL" id="SHF21046.1"/>
    </source>
</evidence>
<dbReference type="SUPFAM" id="SSF74650">
    <property type="entry name" value="Galactose mutarotase-like"/>
    <property type="match status" value="1"/>
</dbReference>
<dbReference type="GO" id="GO:0006013">
    <property type="term" value="P:mannose metabolic process"/>
    <property type="evidence" value="ECO:0007669"/>
    <property type="project" value="InterPro"/>
</dbReference>